<organism evidence="4 5">
    <name type="scientific">Nematostella vectensis</name>
    <name type="common">Starlet sea anemone</name>
    <dbReference type="NCBI Taxonomy" id="45351"/>
    <lineage>
        <taxon>Eukaryota</taxon>
        <taxon>Metazoa</taxon>
        <taxon>Cnidaria</taxon>
        <taxon>Anthozoa</taxon>
        <taxon>Hexacorallia</taxon>
        <taxon>Actiniaria</taxon>
        <taxon>Edwardsiidae</taxon>
        <taxon>Nematostella</taxon>
    </lineage>
</organism>
<dbReference type="CDD" id="cd12366">
    <property type="entry name" value="RRM1_RBM45"/>
    <property type="match status" value="1"/>
</dbReference>
<dbReference type="Pfam" id="PF00076">
    <property type="entry name" value="RRM_1"/>
    <property type="match status" value="4"/>
</dbReference>
<evidence type="ECO:0000259" key="3">
    <source>
        <dbReference type="PROSITE" id="PS50102"/>
    </source>
</evidence>
<evidence type="ECO:0000256" key="2">
    <source>
        <dbReference type="PROSITE-ProRule" id="PRU00176"/>
    </source>
</evidence>
<proteinExistence type="predicted"/>
<dbReference type="InterPro" id="IPR052462">
    <property type="entry name" value="SLIRP/GR-RBP-like"/>
</dbReference>
<dbReference type="SMART" id="SM00360">
    <property type="entry name" value="RRM"/>
    <property type="match status" value="4"/>
</dbReference>
<dbReference type="STRING" id="45351.A7RXI1"/>
<feature type="domain" description="RRM" evidence="3">
    <location>
        <begin position="340"/>
        <end position="412"/>
    </location>
</feature>
<dbReference type="PROSITE" id="PS50102">
    <property type="entry name" value="RRM"/>
    <property type="match status" value="4"/>
</dbReference>
<reference evidence="4 5" key="1">
    <citation type="journal article" date="2007" name="Science">
        <title>Sea anemone genome reveals ancestral eumetazoan gene repertoire and genomic organization.</title>
        <authorList>
            <person name="Putnam N.H."/>
            <person name="Srivastava M."/>
            <person name="Hellsten U."/>
            <person name="Dirks B."/>
            <person name="Chapman J."/>
            <person name="Salamov A."/>
            <person name="Terry A."/>
            <person name="Shapiro H."/>
            <person name="Lindquist E."/>
            <person name="Kapitonov V.V."/>
            <person name="Jurka J."/>
            <person name="Genikhovich G."/>
            <person name="Grigoriev I.V."/>
            <person name="Lucas S.M."/>
            <person name="Steele R.E."/>
            <person name="Finnerty J.R."/>
            <person name="Technau U."/>
            <person name="Martindale M.Q."/>
            <person name="Rokhsar D.S."/>
        </authorList>
    </citation>
    <scope>NUCLEOTIDE SEQUENCE [LARGE SCALE GENOMIC DNA]</scope>
    <source>
        <strain evidence="5">CH2 X CH6</strain>
    </source>
</reference>
<dbReference type="eggNOG" id="ENOG502QTJ8">
    <property type="taxonomic scope" value="Eukaryota"/>
</dbReference>
<evidence type="ECO:0000313" key="4">
    <source>
        <dbReference type="EMBL" id="EDO43850.1"/>
    </source>
</evidence>
<evidence type="ECO:0000256" key="1">
    <source>
        <dbReference type="ARBA" id="ARBA00022884"/>
    </source>
</evidence>
<dbReference type="SUPFAM" id="SSF54928">
    <property type="entry name" value="RNA-binding domain, RBD"/>
    <property type="match status" value="2"/>
</dbReference>
<dbReference type="InterPro" id="IPR034207">
    <property type="entry name" value="RBM45_RRM3"/>
</dbReference>
<feature type="domain" description="RRM" evidence="3">
    <location>
        <begin position="113"/>
        <end position="184"/>
    </location>
</feature>
<dbReference type="HOGENOM" id="CLU_035274_1_1_1"/>
<name>A7RXI1_NEMVE</name>
<dbReference type="AlphaFoldDB" id="A7RXI1"/>
<dbReference type="GO" id="GO:0003723">
    <property type="term" value="F:RNA binding"/>
    <property type="evidence" value="ECO:0007669"/>
    <property type="project" value="UniProtKB-UniRule"/>
</dbReference>
<protein>
    <recommendedName>
        <fullName evidence="3">RRM domain-containing protein</fullName>
    </recommendedName>
</protein>
<accession>A7RXI1</accession>
<dbReference type="OMA" id="MIPKTYT"/>
<keyword evidence="5" id="KW-1185">Reference proteome</keyword>
<sequence>MDTSSNSGRIDVDNPPFSRVFIVCSKRHNAEDIRSAFEQYGTIEDVWVVKDKATKENRGVCYVKFVKASSAALACEEMDGRQIGDDPKPIKAMIAQSKHSGGKSDFQDQTTMTRLFVICPKDFNDEDLRSKFESFGDIEYVQIVRDHKTRENKGYGYVKFHKSSTAAMALENCDKSLKAVWAEPKSHKIARDAAAVASATPAFGVPLNPFLEPAMFPAAAIPQPTSIANSHTPMRLFVIISTAVTQEQVVRLFDIIPGMQVCDLKRNYNTGESKGFAYVTYNSVGSAIYAKEKLNGFEYPPGNKLVVNMAGFSIDGSPVYTTAALPAPAPLADQNADVASRLFIVCNPAPPPDHVLKDVFSRFGNLIDVWMMKERNFGYAKFAAKQSADAAIQGLHGHDVLGMKLKVMLADPPRNESSRKRPRT</sequence>
<evidence type="ECO:0000313" key="5">
    <source>
        <dbReference type="Proteomes" id="UP000001593"/>
    </source>
</evidence>
<dbReference type="CDD" id="cd12368">
    <property type="entry name" value="RRM3_RBM45"/>
    <property type="match status" value="1"/>
</dbReference>
<dbReference type="InterPro" id="IPR000504">
    <property type="entry name" value="RRM_dom"/>
</dbReference>
<dbReference type="EMBL" id="DS469550">
    <property type="protein sequence ID" value="EDO43850.1"/>
    <property type="molecule type" value="Genomic_DNA"/>
</dbReference>
<feature type="domain" description="RRM" evidence="3">
    <location>
        <begin position="8"/>
        <end position="97"/>
    </location>
</feature>
<keyword evidence="1 2" id="KW-0694">RNA-binding</keyword>
<dbReference type="InterPro" id="IPR035979">
    <property type="entry name" value="RBD_domain_sf"/>
</dbReference>
<dbReference type="InParanoid" id="A7RXI1"/>
<dbReference type="CDD" id="cd12369">
    <property type="entry name" value="RRM4_RBM45"/>
    <property type="match status" value="1"/>
</dbReference>
<dbReference type="PhylomeDB" id="A7RXI1"/>
<gene>
    <name evidence="4" type="ORF">NEMVEDRAFT_v1g163860</name>
</gene>
<dbReference type="PANTHER" id="PTHR48027">
    <property type="entry name" value="HETEROGENEOUS NUCLEAR RIBONUCLEOPROTEIN 87F-RELATED"/>
    <property type="match status" value="1"/>
</dbReference>
<feature type="domain" description="RRM" evidence="3">
    <location>
        <begin position="234"/>
        <end position="312"/>
    </location>
</feature>
<dbReference type="InterPro" id="IPR034208">
    <property type="entry name" value="RBM45_RRM4"/>
</dbReference>
<dbReference type="CDD" id="cd12367">
    <property type="entry name" value="RRM2_RBM45"/>
    <property type="match status" value="1"/>
</dbReference>
<dbReference type="Gene3D" id="3.30.70.330">
    <property type="match status" value="4"/>
</dbReference>
<dbReference type="InterPro" id="IPR012677">
    <property type="entry name" value="Nucleotide-bd_a/b_plait_sf"/>
</dbReference>
<dbReference type="InterPro" id="IPR034206">
    <property type="entry name" value="RBM45_RRM2"/>
</dbReference>
<dbReference type="Proteomes" id="UP000001593">
    <property type="component" value="Unassembled WGS sequence"/>
</dbReference>
<dbReference type="InterPro" id="IPR034203">
    <property type="entry name" value="RBM45_RRM1"/>
</dbReference>